<dbReference type="Proteomes" id="UP001597468">
    <property type="component" value="Unassembled WGS sequence"/>
</dbReference>
<feature type="signal peptide" evidence="1">
    <location>
        <begin position="1"/>
        <end position="24"/>
    </location>
</feature>
<comment type="caution">
    <text evidence="2">The sequence shown here is derived from an EMBL/GenBank/DDBJ whole genome shotgun (WGS) entry which is preliminary data.</text>
</comment>
<keyword evidence="3" id="KW-1185">Reference proteome</keyword>
<name>A0ABW5IXZ9_9FLAO</name>
<gene>
    <name evidence="2" type="ORF">ACFSTG_06745</name>
</gene>
<proteinExistence type="predicted"/>
<keyword evidence="1" id="KW-0732">Signal</keyword>
<evidence type="ECO:0000313" key="2">
    <source>
        <dbReference type="EMBL" id="MFD2517585.1"/>
    </source>
</evidence>
<feature type="chain" id="PRO_5045104570" description="Lipoprotein" evidence="1">
    <location>
        <begin position="25"/>
        <end position="176"/>
    </location>
</feature>
<organism evidence="2 3">
    <name type="scientific">Salinimicrobium flavum</name>
    <dbReference type="NCBI Taxonomy" id="1737065"/>
    <lineage>
        <taxon>Bacteria</taxon>
        <taxon>Pseudomonadati</taxon>
        <taxon>Bacteroidota</taxon>
        <taxon>Flavobacteriia</taxon>
        <taxon>Flavobacteriales</taxon>
        <taxon>Flavobacteriaceae</taxon>
        <taxon>Salinimicrobium</taxon>
    </lineage>
</organism>
<dbReference type="PROSITE" id="PS51257">
    <property type="entry name" value="PROKAR_LIPOPROTEIN"/>
    <property type="match status" value="1"/>
</dbReference>
<evidence type="ECO:0000256" key="1">
    <source>
        <dbReference type="SAM" id="SignalP"/>
    </source>
</evidence>
<dbReference type="RefSeq" id="WP_380750028.1">
    <property type="nucleotide sequence ID" value="NZ_JBHULT010000006.1"/>
</dbReference>
<reference evidence="3" key="1">
    <citation type="journal article" date="2019" name="Int. J. Syst. Evol. Microbiol.">
        <title>The Global Catalogue of Microorganisms (GCM) 10K type strain sequencing project: providing services to taxonomists for standard genome sequencing and annotation.</title>
        <authorList>
            <consortium name="The Broad Institute Genomics Platform"/>
            <consortium name="The Broad Institute Genome Sequencing Center for Infectious Disease"/>
            <person name="Wu L."/>
            <person name="Ma J."/>
        </authorList>
    </citation>
    <scope>NUCLEOTIDE SEQUENCE [LARGE SCALE GENOMIC DNA]</scope>
    <source>
        <strain evidence="3">KCTC 42585</strain>
    </source>
</reference>
<dbReference type="EMBL" id="JBHULT010000006">
    <property type="protein sequence ID" value="MFD2517585.1"/>
    <property type="molecule type" value="Genomic_DNA"/>
</dbReference>
<accession>A0ABW5IXZ9</accession>
<evidence type="ECO:0000313" key="3">
    <source>
        <dbReference type="Proteomes" id="UP001597468"/>
    </source>
</evidence>
<sequence length="176" mass="19940">MNKRLKFPVLFLTAVLLLGCSSNDTDEECMKTITIPQYYYVNNQSYSYDISQEVSCDTPEPTESKLIEPPGLDDFSYEVLKFEFTPDTGNNTSRLQFEIKLNNPNDYPVSGVPVLTVDVDGLQTTSSFSKNASIPCYEIAANSSCILTYDQQESRDIVIIESYELVNVQYYITNKE</sequence>
<evidence type="ECO:0008006" key="4">
    <source>
        <dbReference type="Google" id="ProtNLM"/>
    </source>
</evidence>
<protein>
    <recommendedName>
        <fullName evidence="4">Lipoprotein</fullName>
    </recommendedName>
</protein>